<name>A0A5M8QRC7_9BACT</name>
<gene>
    <name evidence="1" type="ORF">FEM33_15465</name>
</gene>
<comment type="caution">
    <text evidence="1">The sequence shown here is derived from an EMBL/GenBank/DDBJ whole genome shotgun (WGS) entry which is preliminary data.</text>
</comment>
<dbReference type="EMBL" id="VBSN01000044">
    <property type="protein sequence ID" value="KAA6438817.1"/>
    <property type="molecule type" value="Genomic_DNA"/>
</dbReference>
<keyword evidence="2" id="KW-1185">Reference proteome</keyword>
<evidence type="ECO:0000313" key="1">
    <source>
        <dbReference type="EMBL" id="KAA6438817.1"/>
    </source>
</evidence>
<dbReference type="AlphaFoldDB" id="A0A5M8QRC7"/>
<dbReference type="RefSeq" id="WP_139012929.1">
    <property type="nucleotide sequence ID" value="NZ_VBSN01000044.1"/>
</dbReference>
<dbReference type="Proteomes" id="UP000323994">
    <property type="component" value="Unassembled WGS sequence"/>
</dbReference>
<reference evidence="1 2" key="1">
    <citation type="submission" date="2019-05" db="EMBL/GenBank/DDBJ databases">
        <authorList>
            <person name="Qu J.-H."/>
        </authorList>
    </citation>
    <scope>NUCLEOTIDE SEQUENCE [LARGE SCALE GENOMIC DNA]</scope>
    <source>
        <strain evidence="1 2">NS28</strain>
    </source>
</reference>
<organism evidence="1 2">
    <name type="scientific">Dyadobacter flavalbus</name>
    <dbReference type="NCBI Taxonomy" id="2579942"/>
    <lineage>
        <taxon>Bacteria</taxon>
        <taxon>Pseudomonadati</taxon>
        <taxon>Bacteroidota</taxon>
        <taxon>Cytophagia</taxon>
        <taxon>Cytophagales</taxon>
        <taxon>Spirosomataceae</taxon>
        <taxon>Dyadobacter</taxon>
    </lineage>
</organism>
<protein>
    <submittedName>
        <fullName evidence="1">Uncharacterized protein</fullName>
    </submittedName>
</protein>
<accession>A0A5M8QRC7</accession>
<evidence type="ECO:0000313" key="2">
    <source>
        <dbReference type="Proteomes" id="UP000323994"/>
    </source>
</evidence>
<sequence>MLQSGKKYKVADPEMAITKGHKTEIEIVEEKEGMFRGENDCWYFSDGRCRSEPGMHESDAINLIADTAG</sequence>
<proteinExistence type="predicted"/>